<gene>
    <name evidence="1" type="ORF">EJB05_45047</name>
</gene>
<feature type="non-terminal residue" evidence="1">
    <location>
        <position position="1"/>
    </location>
</feature>
<keyword evidence="2" id="KW-1185">Reference proteome</keyword>
<dbReference type="Proteomes" id="UP000324897">
    <property type="component" value="Chromosome 3"/>
</dbReference>
<evidence type="ECO:0000313" key="1">
    <source>
        <dbReference type="EMBL" id="TVU11461.1"/>
    </source>
</evidence>
<proteinExistence type="predicted"/>
<accession>A0A5J9TL87</accession>
<reference evidence="1 2" key="1">
    <citation type="journal article" date="2019" name="Sci. Rep.">
        <title>A high-quality genome of Eragrostis curvula grass provides insights into Poaceae evolution and supports new strategies to enhance forage quality.</title>
        <authorList>
            <person name="Carballo J."/>
            <person name="Santos B.A.C.M."/>
            <person name="Zappacosta D."/>
            <person name="Garbus I."/>
            <person name="Selva J.P."/>
            <person name="Gallo C.A."/>
            <person name="Diaz A."/>
            <person name="Albertini E."/>
            <person name="Caccamo M."/>
            <person name="Echenique V."/>
        </authorList>
    </citation>
    <scope>NUCLEOTIDE SEQUENCE [LARGE SCALE GENOMIC DNA]</scope>
    <source>
        <strain evidence="2">cv. Victoria</strain>
        <tissue evidence="1">Leaf</tissue>
    </source>
</reference>
<protein>
    <submittedName>
        <fullName evidence="1">Uncharacterized protein</fullName>
    </submittedName>
</protein>
<dbReference type="Gramene" id="TVU11461">
    <property type="protein sequence ID" value="TVU11461"/>
    <property type="gene ID" value="EJB05_45047"/>
</dbReference>
<comment type="caution">
    <text evidence="1">The sequence shown here is derived from an EMBL/GenBank/DDBJ whole genome shotgun (WGS) entry which is preliminary data.</text>
</comment>
<dbReference type="EMBL" id="RWGY01000039">
    <property type="protein sequence ID" value="TVU11461.1"/>
    <property type="molecule type" value="Genomic_DNA"/>
</dbReference>
<name>A0A5J9TL87_9POAL</name>
<dbReference type="AlphaFoldDB" id="A0A5J9TL87"/>
<organism evidence="1 2">
    <name type="scientific">Eragrostis curvula</name>
    <name type="common">weeping love grass</name>
    <dbReference type="NCBI Taxonomy" id="38414"/>
    <lineage>
        <taxon>Eukaryota</taxon>
        <taxon>Viridiplantae</taxon>
        <taxon>Streptophyta</taxon>
        <taxon>Embryophyta</taxon>
        <taxon>Tracheophyta</taxon>
        <taxon>Spermatophyta</taxon>
        <taxon>Magnoliopsida</taxon>
        <taxon>Liliopsida</taxon>
        <taxon>Poales</taxon>
        <taxon>Poaceae</taxon>
        <taxon>PACMAD clade</taxon>
        <taxon>Chloridoideae</taxon>
        <taxon>Eragrostideae</taxon>
        <taxon>Eragrostidinae</taxon>
        <taxon>Eragrostis</taxon>
    </lineage>
</organism>
<evidence type="ECO:0000313" key="2">
    <source>
        <dbReference type="Proteomes" id="UP000324897"/>
    </source>
</evidence>
<sequence>MVCQKHSGFLPTDTIVTTRGYNKGNRFLFAYNGSAQDQSPRKNSWRTSSALSRDRMTRALRARPDLLRITSPLLIENTSISCFDNCRLIHALRRHAVPQRILVAAFDSLKKACLFGVRCIIGDQTHRTPAHGHATRAAIATSLMKKTKPSTARPPTCFDQKMHVPSPSSFYAVYRNGQSCC</sequence>